<sequence length="150" mass="17119">MDDKQEGLTSTQFQFLLDLPPHPTSPPGRDEKIKEEGPYPLERDEVRIHPNIGFKQEGLPSTQFEFLLDLPPHPTAPPGRDEKIKEEGTYPLERDEVRIHPNIGSKQEGQPSTQFEFLLDLPPHPTAPPGRDEKIKEEGPYPLERDEVKI</sequence>
<dbReference type="Proteomes" id="UP000765509">
    <property type="component" value="Unassembled WGS sequence"/>
</dbReference>
<name>A0A9Q3Q3J0_9BASI</name>
<evidence type="ECO:0000313" key="2">
    <source>
        <dbReference type="EMBL" id="MBW0584133.1"/>
    </source>
</evidence>
<feature type="region of interest" description="Disordered" evidence="1">
    <location>
        <begin position="118"/>
        <end position="150"/>
    </location>
</feature>
<organism evidence="2 3">
    <name type="scientific">Austropuccinia psidii MF-1</name>
    <dbReference type="NCBI Taxonomy" id="1389203"/>
    <lineage>
        <taxon>Eukaryota</taxon>
        <taxon>Fungi</taxon>
        <taxon>Dikarya</taxon>
        <taxon>Basidiomycota</taxon>
        <taxon>Pucciniomycotina</taxon>
        <taxon>Pucciniomycetes</taxon>
        <taxon>Pucciniales</taxon>
        <taxon>Sphaerophragmiaceae</taxon>
        <taxon>Austropuccinia</taxon>
    </lineage>
</organism>
<protein>
    <submittedName>
        <fullName evidence="2">Uncharacterized protein</fullName>
    </submittedName>
</protein>
<feature type="compositionally biased region" description="Basic and acidic residues" evidence="1">
    <location>
        <begin position="130"/>
        <end position="150"/>
    </location>
</feature>
<comment type="caution">
    <text evidence="2">The sequence shown here is derived from an EMBL/GenBank/DDBJ whole genome shotgun (WGS) entry which is preliminary data.</text>
</comment>
<accession>A0A9Q3Q3J0</accession>
<dbReference type="AlphaFoldDB" id="A0A9Q3Q3J0"/>
<proteinExistence type="predicted"/>
<gene>
    <name evidence="2" type="ORF">O181_123848</name>
</gene>
<evidence type="ECO:0000256" key="1">
    <source>
        <dbReference type="SAM" id="MobiDB-lite"/>
    </source>
</evidence>
<evidence type="ECO:0000313" key="3">
    <source>
        <dbReference type="Proteomes" id="UP000765509"/>
    </source>
</evidence>
<feature type="region of interest" description="Disordered" evidence="1">
    <location>
        <begin position="69"/>
        <end position="89"/>
    </location>
</feature>
<feature type="region of interest" description="Disordered" evidence="1">
    <location>
        <begin position="1"/>
        <end position="41"/>
    </location>
</feature>
<feature type="compositionally biased region" description="Basic and acidic residues" evidence="1">
    <location>
        <begin position="79"/>
        <end position="89"/>
    </location>
</feature>
<feature type="compositionally biased region" description="Basic and acidic residues" evidence="1">
    <location>
        <begin position="28"/>
        <end position="41"/>
    </location>
</feature>
<keyword evidence="3" id="KW-1185">Reference proteome</keyword>
<reference evidence="2" key="1">
    <citation type="submission" date="2021-03" db="EMBL/GenBank/DDBJ databases">
        <title>Draft genome sequence of rust myrtle Austropuccinia psidii MF-1, a brazilian biotype.</title>
        <authorList>
            <person name="Quecine M.C."/>
            <person name="Pachon D.M.R."/>
            <person name="Bonatelli M.L."/>
            <person name="Correr F.H."/>
            <person name="Franceschini L.M."/>
            <person name="Leite T.F."/>
            <person name="Margarido G.R.A."/>
            <person name="Almeida C.A."/>
            <person name="Ferrarezi J.A."/>
            <person name="Labate C.A."/>
        </authorList>
    </citation>
    <scope>NUCLEOTIDE SEQUENCE</scope>
    <source>
        <strain evidence="2">MF-1</strain>
    </source>
</reference>
<dbReference type="EMBL" id="AVOT02117016">
    <property type="protein sequence ID" value="MBW0584133.1"/>
    <property type="molecule type" value="Genomic_DNA"/>
</dbReference>